<proteinExistence type="predicted"/>
<feature type="region of interest" description="Disordered" evidence="1">
    <location>
        <begin position="185"/>
        <end position="252"/>
    </location>
</feature>
<evidence type="ECO:0000313" key="2">
    <source>
        <dbReference type="EMBL" id="KAL0984017.1"/>
    </source>
</evidence>
<organism evidence="2 3">
    <name type="scientific">Umbra pygmaea</name>
    <name type="common">Eastern mudminnow</name>
    <dbReference type="NCBI Taxonomy" id="75934"/>
    <lineage>
        <taxon>Eukaryota</taxon>
        <taxon>Metazoa</taxon>
        <taxon>Chordata</taxon>
        <taxon>Craniata</taxon>
        <taxon>Vertebrata</taxon>
        <taxon>Euteleostomi</taxon>
        <taxon>Actinopterygii</taxon>
        <taxon>Neopterygii</taxon>
        <taxon>Teleostei</taxon>
        <taxon>Protacanthopterygii</taxon>
        <taxon>Esociformes</taxon>
        <taxon>Umbridae</taxon>
        <taxon>Umbra</taxon>
    </lineage>
</organism>
<evidence type="ECO:0000256" key="1">
    <source>
        <dbReference type="SAM" id="MobiDB-lite"/>
    </source>
</evidence>
<feature type="compositionally biased region" description="Basic and acidic residues" evidence="1">
    <location>
        <begin position="319"/>
        <end position="330"/>
    </location>
</feature>
<sequence>MEQLPGESEDLQPQDLSSTHSHAAIDLTKKGEECLLKTTSMEGLSLIKPPTWYTGSGSSKGLSFTDTDPEHRLKPGEQIQPDNAFSNTTVTLSYVSRSHVFSTLDSLSQHSSLYGVPSISRFSTLDGYLQHVDRPFGSAAQSERYVAVSPAHMVGESGAAVCLMQQSLEINGSPTSSNRAVEKYMHQQRRNSMETSVCEDTDDNRGLQNGRSRSSWSNSTICIDSSPEPLTTDMEEEEEQEEQEEQEQRSAKSEVLFLISRTEEPVLIQDGRSPSDLSSNSREYVRSLEGPVSPSAASVDHTDMLILPHASSSPSASEEETHWEELENRGLRLPGLSGEGIIKETQANNDIKSRSDISKDYQNPVAKDYQNPVAMDYQEPVSKGYKEPVSKGHQEPVSKGHQEPVSKGHQEPVSKGHQEPVSKGHQEPVSKGHQEPVSKGHQEPVSKGHQEPRSKGPPGARI</sequence>
<name>A0ABD0WVM9_UMBPY</name>
<reference evidence="2 3" key="1">
    <citation type="submission" date="2024-06" db="EMBL/GenBank/DDBJ databases">
        <authorList>
            <person name="Pan Q."/>
            <person name="Wen M."/>
            <person name="Jouanno E."/>
            <person name="Zahm M."/>
            <person name="Klopp C."/>
            <person name="Cabau C."/>
            <person name="Louis A."/>
            <person name="Berthelot C."/>
            <person name="Parey E."/>
            <person name="Roest Crollius H."/>
            <person name="Montfort J."/>
            <person name="Robinson-Rechavi M."/>
            <person name="Bouchez O."/>
            <person name="Lampietro C."/>
            <person name="Lopez Roques C."/>
            <person name="Donnadieu C."/>
            <person name="Postlethwait J."/>
            <person name="Bobe J."/>
            <person name="Verreycken H."/>
            <person name="Guiguen Y."/>
        </authorList>
    </citation>
    <scope>NUCLEOTIDE SEQUENCE [LARGE SCALE GENOMIC DNA]</scope>
    <source>
        <strain evidence="2">Up_M1</strain>
        <tissue evidence="2">Testis</tissue>
    </source>
</reference>
<comment type="caution">
    <text evidence="2">The sequence shown here is derived from an EMBL/GenBank/DDBJ whole genome shotgun (WGS) entry which is preliminary data.</text>
</comment>
<dbReference type="AlphaFoldDB" id="A0ABD0WVM9"/>
<accession>A0ABD0WVM9</accession>
<feature type="compositionally biased region" description="Acidic residues" evidence="1">
    <location>
        <begin position="233"/>
        <end position="245"/>
    </location>
</feature>
<evidence type="ECO:0000313" key="3">
    <source>
        <dbReference type="Proteomes" id="UP001557470"/>
    </source>
</evidence>
<keyword evidence="3" id="KW-1185">Reference proteome</keyword>
<dbReference type="EMBL" id="JAGEUA010000004">
    <property type="protein sequence ID" value="KAL0984017.1"/>
    <property type="molecule type" value="Genomic_DNA"/>
</dbReference>
<feature type="compositionally biased region" description="Basic and acidic residues" evidence="1">
    <location>
        <begin position="384"/>
        <end position="454"/>
    </location>
</feature>
<gene>
    <name evidence="2" type="ORF">UPYG_G00135940</name>
</gene>
<protein>
    <submittedName>
        <fullName evidence="2">Uncharacterized protein</fullName>
    </submittedName>
</protein>
<dbReference type="Proteomes" id="UP001557470">
    <property type="component" value="Unassembled WGS sequence"/>
</dbReference>
<feature type="compositionally biased region" description="Polar residues" evidence="1">
    <location>
        <begin position="206"/>
        <end position="223"/>
    </location>
</feature>
<feature type="region of interest" description="Disordered" evidence="1">
    <location>
        <begin position="311"/>
        <end position="462"/>
    </location>
</feature>
<feature type="region of interest" description="Disordered" evidence="1">
    <location>
        <begin position="1"/>
        <end position="24"/>
    </location>
</feature>